<dbReference type="InterPro" id="IPR050091">
    <property type="entry name" value="PKS_NRPS_Biosynth_Enz"/>
</dbReference>
<evidence type="ECO:0000259" key="12">
    <source>
        <dbReference type="PROSITE" id="PS50075"/>
    </source>
</evidence>
<dbReference type="FunFam" id="3.40.47.10:FF:000019">
    <property type="entry name" value="Polyketide synthase type I"/>
    <property type="match status" value="2"/>
</dbReference>
<dbReference type="PANTHER" id="PTHR43775:SF51">
    <property type="entry name" value="INACTIVE PHENOLPHTHIOCEROL SYNTHESIS POLYKETIDE SYNTHASE TYPE I PKS1-RELATED"/>
    <property type="match status" value="1"/>
</dbReference>
<feature type="coiled-coil region" evidence="10">
    <location>
        <begin position="11"/>
        <end position="38"/>
    </location>
</feature>
<dbReference type="InterPro" id="IPR049552">
    <property type="entry name" value="PKS_DH_N"/>
</dbReference>
<dbReference type="PROSITE" id="PS00012">
    <property type="entry name" value="PHOSPHOPANTETHEINE"/>
    <property type="match status" value="2"/>
</dbReference>
<dbReference type="InterPro" id="IPR009081">
    <property type="entry name" value="PP-bd_ACP"/>
</dbReference>
<feature type="active site" description="Proton donor; for dehydratase activity" evidence="9">
    <location>
        <position position="1193"/>
    </location>
</feature>
<evidence type="ECO:0000256" key="3">
    <source>
        <dbReference type="ARBA" id="ARBA00022450"/>
    </source>
</evidence>
<feature type="domain" description="Ketosynthase family 3 (KS3)" evidence="13">
    <location>
        <begin position="1862"/>
        <end position="2274"/>
    </location>
</feature>
<gene>
    <name evidence="15" type="ORF">R1Y80_28715</name>
</gene>
<evidence type="ECO:0000256" key="1">
    <source>
        <dbReference type="ARBA" id="ARBA00001957"/>
    </source>
</evidence>
<dbReference type="FunFam" id="1.10.1200.10:FF:000007">
    <property type="entry name" value="Probable polyketide synthase pks17"/>
    <property type="match status" value="2"/>
</dbReference>
<dbReference type="SMART" id="SM00823">
    <property type="entry name" value="PKS_PP"/>
    <property type="match status" value="2"/>
</dbReference>
<dbReference type="InterPro" id="IPR020807">
    <property type="entry name" value="PKS_DH"/>
</dbReference>
<dbReference type="PROSITE" id="PS50075">
    <property type="entry name" value="CARRIER"/>
    <property type="match status" value="2"/>
</dbReference>
<comment type="cofactor">
    <cofactor evidence="1">
        <name>pantetheine 4'-phosphate</name>
        <dbReference type="ChEBI" id="CHEBI:47942"/>
    </cofactor>
</comment>
<dbReference type="GO" id="GO:0031177">
    <property type="term" value="F:phosphopantetheine binding"/>
    <property type="evidence" value="ECO:0007669"/>
    <property type="project" value="InterPro"/>
</dbReference>
<dbReference type="Pfam" id="PF08659">
    <property type="entry name" value="KR"/>
    <property type="match status" value="2"/>
</dbReference>
<feature type="domain" description="Carrier" evidence="12">
    <location>
        <begin position="1761"/>
        <end position="1836"/>
    </location>
</feature>
<feature type="domain" description="PKS/mFAS DH" evidence="14">
    <location>
        <begin position="975"/>
        <end position="1268"/>
    </location>
</feature>
<proteinExistence type="predicted"/>
<dbReference type="GO" id="GO:0004315">
    <property type="term" value="F:3-oxoacyl-[acyl-carrier-protein] synthase activity"/>
    <property type="evidence" value="ECO:0007669"/>
    <property type="project" value="InterPro"/>
</dbReference>
<dbReference type="InterPro" id="IPR016039">
    <property type="entry name" value="Thiolase-like"/>
</dbReference>
<dbReference type="PANTHER" id="PTHR43775">
    <property type="entry name" value="FATTY ACID SYNTHASE"/>
    <property type="match status" value="1"/>
</dbReference>
<keyword evidence="5" id="KW-0808">Transferase</keyword>
<feature type="domain" description="Carrier" evidence="12">
    <location>
        <begin position="3522"/>
        <end position="3597"/>
    </location>
</feature>
<dbReference type="EMBL" id="CP136798">
    <property type="protein sequence ID" value="XCN17366.1"/>
    <property type="molecule type" value="Genomic_DNA"/>
</dbReference>
<dbReference type="Pfam" id="PF08990">
    <property type="entry name" value="Docking"/>
    <property type="match status" value="1"/>
</dbReference>
<dbReference type="InterPro" id="IPR013968">
    <property type="entry name" value="PKS_KR"/>
</dbReference>
<dbReference type="SMART" id="SM00822">
    <property type="entry name" value="PKS_KR"/>
    <property type="match status" value="2"/>
</dbReference>
<evidence type="ECO:0000256" key="9">
    <source>
        <dbReference type="PROSITE-ProRule" id="PRU01363"/>
    </source>
</evidence>
<dbReference type="InterPro" id="IPR018201">
    <property type="entry name" value="Ketoacyl_synth_AS"/>
</dbReference>
<dbReference type="InterPro" id="IPR016036">
    <property type="entry name" value="Malonyl_transacylase_ACP-bd"/>
</dbReference>
<evidence type="ECO:0000256" key="5">
    <source>
        <dbReference type="ARBA" id="ARBA00022679"/>
    </source>
</evidence>
<feature type="region of interest" description="C-terminal hotdog fold" evidence="9">
    <location>
        <begin position="2905"/>
        <end position="3040"/>
    </location>
</feature>
<dbReference type="InterPro" id="IPR036291">
    <property type="entry name" value="NAD(P)-bd_dom_sf"/>
</dbReference>
<dbReference type="Gene3D" id="3.10.129.110">
    <property type="entry name" value="Polyketide synthase dehydratase"/>
    <property type="match status" value="2"/>
</dbReference>
<dbReference type="InterPro" id="IPR014031">
    <property type="entry name" value="Ketoacyl_synth_C"/>
</dbReference>
<organism evidence="15">
    <name type="scientific">Streptomyces sp. JL1001</name>
    <dbReference type="NCBI Taxonomy" id="3078227"/>
    <lineage>
        <taxon>Bacteria</taxon>
        <taxon>Bacillati</taxon>
        <taxon>Actinomycetota</taxon>
        <taxon>Actinomycetes</taxon>
        <taxon>Kitasatosporales</taxon>
        <taxon>Streptomycetaceae</taxon>
        <taxon>Streptomyces</taxon>
    </lineage>
</organism>
<feature type="active site" description="Proton donor; for dehydratase activity" evidence="9">
    <location>
        <position position="2964"/>
    </location>
</feature>
<dbReference type="Gene3D" id="3.40.50.720">
    <property type="entry name" value="NAD(P)-binding Rossmann-like Domain"/>
    <property type="match status" value="2"/>
</dbReference>
<protein>
    <submittedName>
        <fullName evidence="15">SDR family NAD(P)-dependent oxidoreductase</fullName>
    </submittedName>
</protein>
<feature type="active site" description="Proton acceptor; for dehydratase activity" evidence="9">
    <location>
        <position position="1007"/>
    </location>
</feature>
<dbReference type="CDD" id="cd08956">
    <property type="entry name" value="KR_3_FAS_SDR_x"/>
    <property type="match status" value="2"/>
</dbReference>
<dbReference type="SUPFAM" id="SSF52151">
    <property type="entry name" value="FabD/lysophospholipase-like"/>
    <property type="match status" value="2"/>
</dbReference>
<keyword evidence="4" id="KW-0597">Phosphoprotein</keyword>
<dbReference type="SMART" id="SM01294">
    <property type="entry name" value="PKS_PP_betabranch"/>
    <property type="match status" value="2"/>
</dbReference>
<dbReference type="Gene3D" id="3.30.70.3290">
    <property type="match status" value="2"/>
</dbReference>
<evidence type="ECO:0000256" key="10">
    <source>
        <dbReference type="SAM" id="Coils"/>
    </source>
</evidence>
<dbReference type="SUPFAM" id="SSF47336">
    <property type="entry name" value="ACP-like"/>
    <property type="match status" value="2"/>
</dbReference>
<evidence type="ECO:0000256" key="8">
    <source>
        <dbReference type="ARBA" id="ARBA00023315"/>
    </source>
</evidence>
<keyword evidence="3" id="KW-0596">Phosphopantetheine</keyword>
<dbReference type="InterPro" id="IPR016035">
    <property type="entry name" value="Acyl_Trfase/lysoPLipase"/>
</dbReference>
<sequence length="3682" mass="380160">MTSVGNSVGNEEKLLNYLKRATADLREARRKLSEVEAQQHAPVAIVGMACRYPGGVRSPEDLWQLVSEGVDGISAFPQDRDWDVEGLYDPEPGKPGKSYVREGGFLYDAADFDPAFFGISPREALAMDPQQRLLLEVSWEAFERAGIDLTAVRGTPTGVFAGVMYHDYGSWVRDIPEELAGYLGNGTAGSILSGRVAYTLGLEGPAMTIDTACSSSLVALHSATRALRSGECSLALAGGVTVMSTPDTFVEFSLQRGLAADGRCKAFSSDADGTAWGEGAAMLLLERLDDAHRNGHQVLGVIRGSAVNQDGASSGMTAPSGPSQQRVIRAALEDAGLSAAEVDAVEAHGTGTKLGDPIEAQALLATYGADRPAEQPLWLGSVKSNIGHTQAAAGVAGVIKMVQAMRHGVLPQTLHVDAPSTHVDWTAGAVELLTGSRTWETPDGRPRRAGISSFGLSGTNAHVIVEQEPVSAGAGAVDEPAGDADGSAGGVADRAAGGAAGGDPTPERGTWDALAWPVSAATDGALRDQAAALLRLAEDADVDPADIGHSLVRGRTALGRRAVVTGRDREELRAELARLAAGESPTRKVLASGGRVAFVFPGQGTQWVGMGARLVRESAVFAERLGECARVLEPLVDWSLWEVLAEADEEGVGVGVEGGGGGSLLGRVDVVQPVSFAVMVSLAALWRSLGVEPDAVVGHSQGEIAAAVVSGALSLEDGAWVVVLRSRVIAGSLAGGGGMLSVGLSVGDVVGRLPVGVSVAAVNGPSSVVVSGDVEGLGVLEGVLVGEGVRVRRVAVDYASHSVQVGLVEEELLRVLAPVVGRVPEVPFFSSVLGGWVGGGVVDGGYWYRNLREPVLFADAVGALVGEGFSVFVEVSAHPVLVPGVSELLDVAGVEGVVVGSLRRGDGGLDRFLRSVGELWVGGVGVDWGGVVPVGAGWVDLPTYAFQRQRYWLDSAEAFDGAGDVSAAGLITTGHPLLGAAVEHAAGQGVTFSGRLGLDRNAWLGDHSVEGRTIFPGTGFVEMAIRAGDQTGHSHLEELTLATPLVLPEHGTVEIQVVVEGGPDTAGAVAPEGAGGGDKGTAPADGSRRCAIYSRPENAPAGTSWTRHATGTLSARRSRPGFDLAPWPPSGAEPIALDGVYERLAATGLLYGPAFQGLRAAWRLGPEVYAEVELAEEARDHADRFGIHPALLDAALHAIGVDTPHDRVELPFAWEHVELTATGATSLRVRVRPGAHGTVALDLADTTGSPVASVGSLAVRPVTAEQLAAAARTAPEGALYGVDWEPVPVPASVLASVSVPAPASASDAGQAAPRWAVLSADGGAPETRTPMLPAAVTATSLDDIAEADVVVLLSGTGSDPEAVRRATAHTLHTLQTWLAADRFADATLVVLTHGATDGADDGAGLAAAAVRGLVRTAQLENPGSFLLVDLDGHEDSARLLPYVTTLGHPEVALRAGTVQVPRLARRTEPVADDVQRETVWDADGTVVITGASGTLAGALAHHLVEHHGVRHLLLLSRSGTGVDGLEEAGATVTTVACDVADRTALEHALAAVPAEHPVRAVIHAAGVLADGTTGTLTPEQVDAVLRPKSEAAWHLHELTQEMDLRHFVLFSSIAGITGSQGQANYGAANAHLDALAVYRSARGLPARSLAWGFWAQASGMTGHLDDADRARISSSGIAPLSTEEGLRLFDAALAQGDPVVAPVRMDMAGLRAQGAELAEIFQGLVPARRRGATVTAASHDTVADGSLRGELAALSEKERAERLLALVRAQAASVLGHDSADAVEANRAFREFGFDSLTAVELRNRLNSATGLRLPATLVFDYPTPEILAGYLNDELFGTSGSSVVTTGAVAAAGAVGGVVEDDPVVIVGMSCRYPGGVESPEDLWRLVDDGVDAISGFPLDRGWDVEGIYDPEPGVAGKSYVREGGFLADVAGFDAEFFGISPREALEMDPQQRLLLELSWEAFERAGVDPSSLRGSDTGVFAGLMHHDYAASSSGGSLVSGRISYTLGLEGPAVTVDTACSSSLVALHWAAQSLRAGECSLALAGGVTVMTTPDMFVDFSRQRGLAVDGRCKSFGGGADGAAWSEGAGLLVLERLSDARRNGHRVLAVVRGSAVNQDGASNGFSAPNGPSQQRVVRAALVSGGLSVGDVDVVEGHGTGTRLGDPIEAQALLATYGRGRDVGLPLWLGSVKSNIGHAQAAAGVAGVIKMVEALRRGVLPRTLHVDEPSGQVDWSVGGVELLVEGRVWPDVGRVRRAGVSSFGISGTNAHVILEQAPAEVVPVSDEAPVPVCGVVPLVLSGGSVGVVGELAGRVLSVVGDGDGVSVGEVCRGLALTRAGLGHRAVVVGEGWGELRSGLVALSEGEPVSGVVSGVVPSSGGGGLGFVFGGQGSQWVGMGRGLYEAFPVFAEAFDEVIGLVGEGVREVMWGLEPDSGSGSGSGSGAGWFSGLSVDDTGVAQVALFAFEVALFRLWVSWGVRVDCVGGHSVGEVVAAFVAGVLSLEDACRLVVARGRLMQGLALGGVMVAVEASEEEVLPLLGGGVSLAAVNGPSSVVLSGVEGVVDEVVGVFVGRGRRSKRLVVSHAFHSVLMEPMLEEFRGVVEGLVFREPVLGLVVGGDVCDPGFWVSHVREPVRFLETVRLMEGRGVSGFVEVGPDAVLSVMGPGCVVGGVDEVVFVPSVVRGRDEVRGVVGALGGLWVRGFDVDWGAVFEGLGVRGGGGGVVDLPTYPFERRRYWLDSGSGGSGDVGVSGQVGAGHPLLAAVLDHVDGDGVTLTGRLSLTTHPWLAEHTMSGHVIVPGAAFVELAIRAGDEVACSRLDELVLEAPLLLAARDSLDLQVTVGGPDATGRRTVAVHARAHGERSGGPTSRGWTRHASGYLSSVVAPEPAPADTAVAAKDIWPPTGAETVDIGGLYDQLTEQGFGYGELFRGLRRAWKRGDEVFAEVALPEDADASGFGMHPALLDAALHGGELFAENDEVTMPFAWHGVTLHATGATVLRVRLTRAGEGAGYAITATDPGGGPVLTVDSFVPRAVSADEFGGENGSGLVHDDLFTLDWTAMGSPSGAGAGAGAGAEPGKGGGTTVWAVLGAARPSPSLPGAVPYEALAALLASTGPMPDAVLHVPQVPAGEPPAAVRETVADTLALLNDWLAAERCAAARLVVATTGFGPVDGAVAGLVRAAQAENPDRITLVHLGSDGIRADLLTEGLRSGEPEFAVHDGEVRVARLTRATGAVKSPEPGASVLVTGGTGGLGAAVARHLAARHGVSELVLVSRRGTEAPGARELVAELSGHGVRTTVVACDVGDREAVARLLSDHRVSGIVHTAGVLDDGLIGSLTPERFDPVFRSKADAAWHLHELAEEMSLDLSMFVMFSSAAGTFDGAGQANYAAANGFLDALAAHRHRLGLPATSLAWGLWEERSGMAGALGEADLERMHRSGLRALPTAHGLALFDTAVGLERPVVLPMRLDTAAVGERGRDVPAVLRGLVRSAAPQRRSADSAPAEPEMPFEERLAAMRPRERAPFLLDLVRTQVAVVLGHDGPRDIDPKRGFTDFGVDSLAALELRNLLAKLTDVRLPATLVFDHPTPQAVADLLFEELVDDPDSGLPLGAELAAIEEALRTADPADEQYASVITRLRALTEAWTGPQTEQARARAADEEEIGSATAEELFGILDGELGELGEE</sequence>
<evidence type="ECO:0000256" key="6">
    <source>
        <dbReference type="ARBA" id="ARBA00023194"/>
    </source>
</evidence>
<dbReference type="SUPFAM" id="SSF51735">
    <property type="entry name" value="NAD(P)-binding Rossmann-fold domains"/>
    <property type="match status" value="4"/>
</dbReference>
<feature type="region of interest" description="N-terminal hotdog fold" evidence="9">
    <location>
        <begin position="2757"/>
        <end position="2886"/>
    </location>
</feature>
<comment type="pathway">
    <text evidence="2">Antibiotic biosynthesis.</text>
</comment>
<dbReference type="Pfam" id="PF14765">
    <property type="entry name" value="PS-DH"/>
    <property type="match status" value="2"/>
</dbReference>
<evidence type="ECO:0000256" key="7">
    <source>
        <dbReference type="ARBA" id="ARBA00023268"/>
    </source>
</evidence>
<evidence type="ECO:0000259" key="13">
    <source>
        <dbReference type="PROSITE" id="PS52004"/>
    </source>
</evidence>
<dbReference type="GO" id="GO:0033068">
    <property type="term" value="P:macrolide biosynthetic process"/>
    <property type="evidence" value="ECO:0007669"/>
    <property type="project" value="UniProtKB-ARBA"/>
</dbReference>
<feature type="active site" description="Proton acceptor; for dehydratase activity" evidence="9">
    <location>
        <position position="2789"/>
    </location>
</feature>
<dbReference type="InterPro" id="IPR057326">
    <property type="entry name" value="KR_dom"/>
</dbReference>
<dbReference type="Pfam" id="PF22953">
    <property type="entry name" value="SpnB_Rossmann"/>
    <property type="match status" value="2"/>
</dbReference>
<dbReference type="SUPFAM" id="SSF53901">
    <property type="entry name" value="Thiolase-like"/>
    <property type="match status" value="2"/>
</dbReference>
<feature type="region of interest" description="Disordered" evidence="11">
    <location>
        <begin position="472"/>
        <end position="507"/>
    </location>
</feature>
<dbReference type="InterPro" id="IPR042104">
    <property type="entry name" value="PKS_dehydratase_sf"/>
</dbReference>
<feature type="domain" description="PKS/mFAS DH" evidence="14">
    <location>
        <begin position="2757"/>
        <end position="3040"/>
    </location>
</feature>
<evidence type="ECO:0000259" key="14">
    <source>
        <dbReference type="PROSITE" id="PS52019"/>
    </source>
</evidence>
<dbReference type="InterPro" id="IPR014030">
    <property type="entry name" value="Ketoacyl_synth_N"/>
</dbReference>
<evidence type="ECO:0000256" key="11">
    <source>
        <dbReference type="SAM" id="MobiDB-lite"/>
    </source>
</evidence>
<dbReference type="Gene3D" id="3.40.47.10">
    <property type="match status" value="2"/>
</dbReference>
<dbReference type="InterPro" id="IPR055123">
    <property type="entry name" value="SpnB-like_Rossmann"/>
</dbReference>
<keyword evidence="10" id="KW-0175">Coiled coil</keyword>
<dbReference type="Pfam" id="PF21089">
    <property type="entry name" value="PKS_DH_N"/>
    <property type="match status" value="2"/>
</dbReference>
<dbReference type="PROSITE" id="PS52019">
    <property type="entry name" value="PKS_MFAS_DH"/>
    <property type="match status" value="2"/>
</dbReference>
<dbReference type="Pfam" id="PF00109">
    <property type="entry name" value="ketoacyl-synt"/>
    <property type="match status" value="2"/>
</dbReference>
<dbReference type="GO" id="GO:0006633">
    <property type="term" value="P:fatty acid biosynthetic process"/>
    <property type="evidence" value="ECO:0007669"/>
    <property type="project" value="InterPro"/>
</dbReference>
<dbReference type="Pfam" id="PF02801">
    <property type="entry name" value="Ketoacyl-synt_C"/>
    <property type="match status" value="2"/>
</dbReference>
<evidence type="ECO:0000256" key="4">
    <source>
        <dbReference type="ARBA" id="ARBA00022553"/>
    </source>
</evidence>
<dbReference type="SMART" id="SM00827">
    <property type="entry name" value="PKS_AT"/>
    <property type="match status" value="2"/>
</dbReference>
<dbReference type="SMART" id="SM00826">
    <property type="entry name" value="PKS_DH"/>
    <property type="match status" value="2"/>
</dbReference>
<dbReference type="CDD" id="cd00833">
    <property type="entry name" value="PKS"/>
    <property type="match status" value="2"/>
</dbReference>
<keyword evidence="6" id="KW-0045">Antibiotic biosynthesis</keyword>
<dbReference type="Pfam" id="PF00550">
    <property type="entry name" value="PP-binding"/>
    <property type="match status" value="2"/>
</dbReference>
<feature type="region of interest" description="N-terminal hotdog fold" evidence="9">
    <location>
        <begin position="975"/>
        <end position="1120"/>
    </location>
</feature>
<keyword evidence="7" id="KW-0511">Multifunctional enzyme</keyword>
<dbReference type="InterPro" id="IPR036736">
    <property type="entry name" value="ACP-like_sf"/>
</dbReference>
<evidence type="ECO:0000256" key="2">
    <source>
        <dbReference type="ARBA" id="ARBA00004792"/>
    </source>
</evidence>
<dbReference type="RefSeq" id="WP_354598202.1">
    <property type="nucleotide sequence ID" value="NZ_CP136798.1"/>
</dbReference>
<dbReference type="Gene3D" id="1.10.1200.10">
    <property type="entry name" value="ACP-like"/>
    <property type="match status" value="2"/>
</dbReference>
<feature type="region of interest" description="Disordered" evidence="11">
    <location>
        <begin position="1064"/>
        <end position="1126"/>
    </location>
</feature>
<dbReference type="InterPro" id="IPR006162">
    <property type="entry name" value="Ppantetheine_attach_site"/>
</dbReference>
<dbReference type="InterPro" id="IPR020806">
    <property type="entry name" value="PKS_PP-bd"/>
</dbReference>
<dbReference type="InterPro" id="IPR049900">
    <property type="entry name" value="PKS_mFAS_DH"/>
</dbReference>
<feature type="compositionally biased region" description="Low complexity" evidence="11">
    <location>
        <begin position="483"/>
        <end position="497"/>
    </location>
</feature>
<evidence type="ECO:0000313" key="15">
    <source>
        <dbReference type="EMBL" id="XCN17366.1"/>
    </source>
</evidence>
<dbReference type="InterPro" id="IPR014043">
    <property type="entry name" value="Acyl_transferase_dom"/>
</dbReference>
<dbReference type="PROSITE" id="PS52004">
    <property type="entry name" value="KS3_2"/>
    <property type="match status" value="2"/>
</dbReference>
<dbReference type="Gene3D" id="3.40.366.10">
    <property type="entry name" value="Malonyl-Coenzyme A Acyl Carrier Protein, domain 2"/>
    <property type="match status" value="2"/>
</dbReference>
<accession>A0AAU8KLZ5</accession>
<dbReference type="InterPro" id="IPR015083">
    <property type="entry name" value="NorB/c/GfsB-D-like_docking"/>
</dbReference>
<feature type="compositionally biased region" description="Polar residues" evidence="11">
    <location>
        <begin position="1101"/>
        <end position="1115"/>
    </location>
</feature>
<dbReference type="Pfam" id="PF00698">
    <property type="entry name" value="Acyl_transf_1"/>
    <property type="match status" value="2"/>
</dbReference>
<dbReference type="InterPro" id="IPR001227">
    <property type="entry name" value="Ac_transferase_dom_sf"/>
</dbReference>
<dbReference type="GO" id="GO:0004312">
    <property type="term" value="F:fatty acid synthase activity"/>
    <property type="evidence" value="ECO:0007669"/>
    <property type="project" value="TreeGrafter"/>
</dbReference>
<dbReference type="SUPFAM" id="SSF55048">
    <property type="entry name" value="Probable ACP-binding domain of malonyl-CoA ACP transacylase"/>
    <property type="match status" value="2"/>
</dbReference>
<feature type="domain" description="Ketosynthase family 3 (KS3)" evidence="13">
    <location>
        <begin position="40"/>
        <end position="467"/>
    </location>
</feature>
<name>A0AAU8KLZ5_9ACTN</name>
<dbReference type="InterPro" id="IPR049551">
    <property type="entry name" value="PKS_DH_C"/>
</dbReference>
<feature type="region of interest" description="C-terminal hotdog fold" evidence="9">
    <location>
        <begin position="1132"/>
        <end position="1268"/>
    </location>
</feature>
<dbReference type="InterPro" id="IPR020841">
    <property type="entry name" value="PKS_Beta-ketoAc_synthase_dom"/>
</dbReference>
<dbReference type="PROSITE" id="PS00606">
    <property type="entry name" value="KS3_1"/>
    <property type="match status" value="2"/>
</dbReference>
<keyword evidence="8" id="KW-0012">Acyltransferase</keyword>
<dbReference type="SMART" id="SM00825">
    <property type="entry name" value="PKS_KS"/>
    <property type="match status" value="2"/>
</dbReference>
<reference evidence="15" key="1">
    <citation type="submission" date="2023-10" db="EMBL/GenBank/DDBJ databases">
        <title>Complete genome sequence of Streptomyces sp. JL1001.</title>
        <authorList>
            <person name="Jiang L."/>
        </authorList>
    </citation>
    <scope>NUCLEOTIDE SEQUENCE</scope>
    <source>
        <strain evidence="15">JL1001</strain>
    </source>
</reference>